<feature type="transmembrane region" description="Helical" evidence="1">
    <location>
        <begin position="29"/>
        <end position="50"/>
    </location>
</feature>
<name>A0AAV2YS29_9STRA</name>
<keyword evidence="1" id="KW-1133">Transmembrane helix</keyword>
<organism evidence="2 3">
    <name type="scientific">Lagenidium giganteum</name>
    <dbReference type="NCBI Taxonomy" id="4803"/>
    <lineage>
        <taxon>Eukaryota</taxon>
        <taxon>Sar</taxon>
        <taxon>Stramenopiles</taxon>
        <taxon>Oomycota</taxon>
        <taxon>Peronosporomycetes</taxon>
        <taxon>Pythiales</taxon>
        <taxon>Pythiaceae</taxon>
    </lineage>
</organism>
<protein>
    <submittedName>
        <fullName evidence="2">Uncharacterized protein</fullName>
    </submittedName>
</protein>
<proteinExistence type="predicted"/>
<evidence type="ECO:0000313" key="2">
    <source>
        <dbReference type="EMBL" id="DAZ96113.1"/>
    </source>
</evidence>
<sequence>MLLSVLKHGGTWEHLAPSIKLKAPAFETIIFGVLCVIGPYVYEAWVQFVVEKKWAMRKLAVD</sequence>
<dbReference type="Proteomes" id="UP001146120">
    <property type="component" value="Unassembled WGS sequence"/>
</dbReference>
<dbReference type="EMBL" id="DAKRPA010000178">
    <property type="protein sequence ID" value="DAZ96113.1"/>
    <property type="molecule type" value="Genomic_DNA"/>
</dbReference>
<comment type="caution">
    <text evidence="2">The sequence shown here is derived from an EMBL/GenBank/DDBJ whole genome shotgun (WGS) entry which is preliminary data.</text>
</comment>
<dbReference type="AlphaFoldDB" id="A0AAV2YS29"/>
<gene>
    <name evidence="2" type="ORF">N0F65_000661</name>
</gene>
<evidence type="ECO:0000313" key="3">
    <source>
        <dbReference type="Proteomes" id="UP001146120"/>
    </source>
</evidence>
<reference evidence="2" key="2">
    <citation type="journal article" date="2023" name="Microbiol Resour">
        <title>Decontamination and Annotation of the Draft Genome Sequence of the Oomycete Lagenidium giganteum ARSEF 373.</title>
        <authorList>
            <person name="Morgan W.R."/>
            <person name="Tartar A."/>
        </authorList>
    </citation>
    <scope>NUCLEOTIDE SEQUENCE</scope>
    <source>
        <strain evidence="2">ARSEF 373</strain>
    </source>
</reference>
<keyword evidence="1" id="KW-0812">Transmembrane</keyword>
<keyword evidence="3" id="KW-1185">Reference proteome</keyword>
<evidence type="ECO:0000256" key="1">
    <source>
        <dbReference type="SAM" id="Phobius"/>
    </source>
</evidence>
<accession>A0AAV2YS29</accession>
<reference evidence="2" key="1">
    <citation type="submission" date="2022-11" db="EMBL/GenBank/DDBJ databases">
        <authorList>
            <person name="Morgan W.R."/>
            <person name="Tartar A."/>
        </authorList>
    </citation>
    <scope>NUCLEOTIDE SEQUENCE</scope>
    <source>
        <strain evidence="2">ARSEF 373</strain>
    </source>
</reference>
<keyword evidence="1" id="KW-0472">Membrane</keyword>